<dbReference type="KEGG" id="cbei:LF65_01367"/>
<dbReference type="OrthoDB" id="8442777at2"/>
<keyword evidence="1" id="KW-0444">Lipid biosynthesis</keyword>
<dbReference type="InterPro" id="IPR007431">
    <property type="entry name" value="ACP_PD"/>
</dbReference>
<dbReference type="EMBL" id="CP010086">
    <property type="protein sequence ID" value="AJG97979.1"/>
    <property type="molecule type" value="Genomic_DNA"/>
</dbReference>
<dbReference type="Pfam" id="PF04336">
    <property type="entry name" value="ACP_PD"/>
    <property type="match status" value="1"/>
</dbReference>
<evidence type="ECO:0000256" key="1">
    <source>
        <dbReference type="ARBA" id="ARBA00022516"/>
    </source>
</evidence>
<dbReference type="Proteomes" id="UP000031866">
    <property type="component" value="Chromosome"/>
</dbReference>
<keyword evidence="2" id="KW-0378">Hydrolase</keyword>
<evidence type="ECO:0000313" key="4">
    <source>
        <dbReference type="EMBL" id="AJG97979.1"/>
    </source>
</evidence>
<evidence type="ECO:0000256" key="2">
    <source>
        <dbReference type="ARBA" id="ARBA00022801"/>
    </source>
</evidence>
<name>A0A0B5Q6Z6_CLOBE</name>
<keyword evidence="3" id="KW-0443">Lipid metabolism</keyword>
<accession>A0A0B5Q6Z6</accession>
<dbReference type="STRING" id="1520.LF65_01367"/>
<dbReference type="PANTHER" id="PTHR38764:SF1">
    <property type="entry name" value="ACYL CARRIER PROTEIN PHOSPHODIESTERASE"/>
    <property type="match status" value="1"/>
</dbReference>
<dbReference type="GO" id="GO:0006633">
    <property type="term" value="P:fatty acid biosynthetic process"/>
    <property type="evidence" value="ECO:0007669"/>
    <property type="project" value="InterPro"/>
</dbReference>
<organism evidence="4 5">
    <name type="scientific">Clostridium beijerinckii</name>
    <name type="common">Clostridium MP</name>
    <dbReference type="NCBI Taxonomy" id="1520"/>
    <lineage>
        <taxon>Bacteria</taxon>
        <taxon>Bacillati</taxon>
        <taxon>Bacillota</taxon>
        <taxon>Clostridia</taxon>
        <taxon>Eubacteriales</taxon>
        <taxon>Clostridiaceae</taxon>
        <taxon>Clostridium</taxon>
    </lineage>
</organism>
<sequence length="195" mass="23262">MNYLAHIYLADNSEENMLGNFLGDFVNKSLENEFEQSIRKGIIMHKKLDTFTDSHPDFMRSRKRISKNNRRLAGVLIDIFYDHFLAKNWKDYSSISLEEYADNFYKILRKFSYCLPDKLLRRMNYIIEENWLLSYRDIHGIQTAVDRIATRFANTRHPLVNPIEELINNYEGLESDFKCFYPHAIDYSNKLKVIL</sequence>
<dbReference type="RefSeq" id="WP_041895042.1">
    <property type="nucleotide sequence ID" value="NZ_CP010086.2"/>
</dbReference>
<protein>
    <submittedName>
        <fullName evidence="4">ACP phosphodiesterase</fullName>
    </submittedName>
</protein>
<dbReference type="AlphaFoldDB" id="A0A0B5Q6Z6"/>
<dbReference type="GO" id="GO:0008770">
    <property type="term" value="F:[acyl-carrier-protein] phosphodiesterase activity"/>
    <property type="evidence" value="ECO:0007669"/>
    <property type="project" value="InterPro"/>
</dbReference>
<reference evidence="5" key="1">
    <citation type="submission" date="2014-12" db="EMBL/GenBank/DDBJ databases">
        <title>Genome sequence of Clostridium beijerinckii strain 59B.</title>
        <authorList>
            <person name="Little G.T."/>
            <person name="Minton N.P."/>
        </authorList>
    </citation>
    <scope>NUCLEOTIDE SEQUENCE [LARGE SCALE GENOMIC DNA]</scope>
    <source>
        <strain evidence="5">59B</strain>
    </source>
</reference>
<dbReference type="PANTHER" id="PTHR38764">
    <property type="entry name" value="ACYL CARRIER PROTEIN PHOSPHODIESTERASE"/>
    <property type="match status" value="1"/>
</dbReference>
<evidence type="ECO:0000313" key="5">
    <source>
        <dbReference type="Proteomes" id="UP000031866"/>
    </source>
</evidence>
<proteinExistence type="predicted"/>
<dbReference type="PIRSF" id="PIRSF011489">
    <property type="entry name" value="DUF479"/>
    <property type="match status" value="1"/>
</dbReference>
<evidence type="ECO:0000256" key="3">
    <source>
        <dbReference type="ARBA" id="ARBA00023098"/>
    </source>
</evidence>
<gene>
    <name evidence="4" type="ORF">LF65_01367</name>
</gene>